<keyword evidence="4 8" id="KW-0812">Transmembrane</keyword>
<feature type="transmembrane region" description="Helical" evidence="8">
    <location>
        <begin position="176"/>
        <end position="195"/>
    </location>
</feature>
<dbReference type="Gene3D" id="1.20.1250.20">
    <property type="entry name" value="MFS general substrate transporter like domains"/>
    <property type="match status" value="2"/>
</dbReference>
<reference evidence="10 11" key="1">
    <citation type="journal article" date="2017" name="Gigascience">
        <title>Genome sequence of the small brown planthopper, Laodelphax striatellus.</title>
        <authorList>
            <person name="Zhu J."/>
            <person name="Jiang F."/>
            <person name="Wang X."/>
            <person name="Yang P."/>
            <person name="Bao Y."/>
            <person name="Zhao W."/>
            <person name="Wang W."/>
            <person name="Lu H."/>
            <person name="Wang Q."/>
            <person name="Cui N."/>
            <person name="Li J."/>
            <person name="Chen X."/>
            <person name="Luo L."/>
            <person name="Yu J."/>
            <person name="Kang L."/>
            <person name="Cui F."/>
        </authorList>
    </citation>
    <scope>NUCLEOTIDE SEQUENCE [LARGE SCALE GENOMIC DNA]</scope>
    <source>
        <strain evidence="10">Lst14</strain>
    </source>
</reference>
<keyword evidence="11" id="KW-1185">Reference proteome</keyword>
<dbReference type="SMR" id="A0A482XGS1"/>
<evidence type="ECO:0000256" key="6">
    <source>
        <dbReference type="ARBA" id="ARBA00022989"/>
    </source>
</evidence>
<proteinExistence type="inferred from homology"/>
<dbReference type="Pfam" id="PF07690">
    <property type="entry name" value="MFS_1"/>
    <property type="match status" value="1"/>
</dbReference>
<dbReference type="InterPro" id="IPR001958">
    <property type="entry name" value="Tet-R_TetA/multi-R_MdtG-like"/>
</dbReference>
<gene>
    <name evidence="10" type="ORF">LSTR_LSTR012648</name>
</gene>
<evidence type="ECO:0000256" key="1">
    <source>
        <dbReference type="ARBA" id="ARBA00004141"/>
    </source>
</evidence>
<organism evidence="10 11">
    <name type="scientific">Laodelphax striatellus</name>
    <name type="common">Small brown planthopper</name>
    <name type="synonym">Delphax striatella</name>
    <dbReference type="NCBI Taxonomy" id="195883"/>
    <lineage>
        <taxon>Eukaryota</taxon>
        <taxon>Metazoa</taxon>
        <taxon>Ecdysozoa</taxon>
        <taxon>Arthropoda</taxon>
        <taxon>Hexapoda</taxon>
        <taxon>Insecta</taxon>
        <taxon>Pterygota</taxon>
        <taxon>Neoptera</taxon>
        <taxon>Paraneoptera</taxon>
        <taxon>Hemiptera</taxon>
        <taxon>Auchenorrhyncha</taxon>
        <taxon>Fulgoroidea</taxon>
        <taxon>Delphacidae</taxon>
        <taxon>Criomorphinae</taxon>
        <taxon>Laodelphax</taxon>
    </lineage>
</organism>
<dbReference type="PANTHER" id="PTHR23506">
    <property type="entry name" value="GH10249P"/>
    <property type="match status" value="1"/>
</dbReference>
<comment type="subcellular location">
    <subcellularLocation>
        <location evidence="1">Membrane</location>
        <topology evidence="1">Multi-pass membrane protein</topology>
    </subcellularLocation>
</comment>
<dbReference type="Proteomes" id="UP000291343">
    <property type="component" value="Unassembled WGS sequence"/>
</dbReference>
<dbReference type="STRING" id="195883.A0A482XGS1"/>
<feature type="transmembrane region" description="Helical" evidence="8">
    <location>
        <begin position="50"/>
        <end position="68"/>
    </location>
</feature>
<evidence type="ECO:0000256" key="2">
    <source>
        <dbReference type="ARBA" id="ARBA00006829"/>
    </source>
</evidence>
<evidence type="ECO:0000256" key="7">
    <source>
        <dbReference type="ARBA" id="ARBA00023136"/>
    </source>
</evidence>
<feature type="transmembrane region" description="Helical" evidence="8">
    <location>
        <begin position="145"/>
        <end position="170"/>
    </location>
</feature>
<feature type="transmembrane region" description="Helical" evidence="8">
    <location>
        <begin position="80"/>
        <end position="98"/>
    </location>
</feature>
<evidence type="ECO:0000256" key="8">
    <source>
        <dbReference type="SAM" id="Phobius"/>
    </source>
</evidence>
<dbReference type="SUPFAM" id="SSF103473">
    <property type="entry name" value="MFS general substrate transporter"/>
    <property type="match status" value="1"/>
</dbReference>
<comment type="similarity">
    <text evidence="2">Belongs to the major facilitator superfamily. Vesicular transporter family.</text>
</comment>
<evidence type="ECO:0000259" key="9">
    <source>
        <dbReference type="PROSITE" id="PS50850"/>
    </source>
</evidence>
<feature type="transmembrane region" description="Helical" evidence="8">
    <location>
        <begin position="313"/>
        <end position="332"/>
    </location>
</feature>
<evidence type="ECO:0000256" key="5">
    <source>
        <dbReference type="ARBA" id="ARBA00022775"/>
    </source>
</evidence>
<feature type="transmembrane region" description="Helical" evidence="8">
    <location>
        <begin position="388"/>
        <end position="409"/>
    </location>
</feature>
<dbReference type="PANTHER" id="PTHR23506:SF26">
    <property type="entry name" value="MFS-TYPE TRANSPORTER SLC18B1"/>
    <property type="match status" value="1"/>
</dbReference>
<evidence type="ECO:0000313" key="11">
    <source>
        <dbReference type="Proteomes" id="UP000291343"/>
    </source>
</evidence>
<evidence type="ECO:0000256" key="3">
    <source>
        <dbReference type="ARBA" id="ARBA00022448"/>
    </source>
</evidence>
<dbReference type="OrthoDB" id="446368at2759"/>
<feature type="transmembrane region" description="Helical" evidence="8">
    <location>
        <begin position="216"/>
        <end position="240"/>
    </location>
</feature>
<protein>
    <recommendedName>
        <fullName evidence="9">Major facilitator superfamily (MFS) profile domain-containing protein</fullName>
    </recommendedName>
</protein>
<accession>A0A482XGS1</accession>
<keyword evidence="6 8" id="KW-1133">Transmembrane helix</keyword>
<sequence>MLQLSNFSRRQLLTLVVLSIGDFCNAICVSLQAPFYPQEAEKKGATATEYGLVFGVFELIVFAVSPFYGKHLNRIGPKTLFNGGVFTTGVCAILFGLLDRVDGHYPFITASFIIRIVEALGNAAFLIATFAIIAKEFPDNVATTFASLETCFGFGLIVGPTVGGILYQAGGYTTPFVVMGSALFLSAVMTAFVLPDHPDREEDSKSGGRLLQVLRIPGVLLAAASIIVTSMSIGFLSATLEPHLRQFKLPPAILGVMFVINGGTYALTAPCWGWLCDGRRLHPKVASVTGCVLLITGFSAIGPAPFVPMPTTLWLTIVGLVIHGLGIAALLVSSFTDALRCAIAHGFPNNLETYGLISGLWTSTFALGAFIGPSIAGVLYDSLGFRAATMFIVVLGAIVGTVVLIFICCTKPQNLYKEIPNSTASAPEEIGGSQSHNSPLLGDKSRLSSNGHINIIGSTASLACPGERPPGMNGIIACSSYKNRLGNWHRKESGATLGNQFSSSYGSFEPSSHRAFYEST</sequence>
<keyword evidence="3" id="KW-0813">Transport</keyword>
<evidence type="ECO:0000313" key="10">
    <source>
        <dbReference type="EMBL" id="RZF45225.1"/>
    </source>
</evidence>
<keyword evidence="7 8" id="KW-0472">Membrane</keyword>
<dbReference type="PROSITE" id="PS50850">
    <property type="entry name" value="MFS"/>
    <property type="match status" value="1"/>
</dbReference>
<dbReference type="InParanoid" id="A0A482XGS1"/>
<feature type="transmembrane region" description="Helical" evidence="8">
    <location>
        <begin position="353"/>
        <end position="376"/>
    </location>
</feature>
<dbReference type="InterPro" id="IPR020846">
    <property type="entry name" value="MFS_dom"/>
</dbReference>
<dbReference type="PRINTS" id="PR01035">
    <property type="entry name" value="TCRTETA"/>
</dbReference>
<dbReference type="GO" id="GO:0016020">
    <property type="term" value="C:membrane"/>
    <property type="evidence" value="ECO:0007669"/>
    <property type="project" value="UniProtKB-SubCell"/>
</dbReference>
<keyword evidence="5" id="KW-0532">Neurotransmitter transport</keyword>
<evidence type="ECO:0000256" key="4">
    <source>
        <dbReference type="ARBA" id="ARBA00022692"/>
    </source>
</evidence>
<dbReference type="GO" id="GO:0022857">
    <property type="term" value="F:transmembrane transporter activity"/>
    <property type="evidence" value="ECO:0007669"/>
    <property type="project" value="InterPro"/>
</dbReference>
<dbReference type="EMBL" id="QKKF02009658">
    <property type="protein sequence ID" value="RZF45225.1"/>
    <property type="molecule type" value="Genomic_DNA"/>
</dbReference>
<feature type="transmembrane region" description="Helical" evidence="8">
    <location>
        <begin position="287"/>
        <end position="307"/>
    </location>
</feature>
<feature type="transmembrane region" description="Helical" evidence="8">
    <location>
        <begin position="110"/>
        <end position="133"/>
    </location>
</feature>
<dbReference type="AlphaFoldDB" id="A0A482XGS1"/>
<dbReference type="InterPro" id="IPR050930">
    <property type="entry name" value="MFS_Vesicular_Transporter"/>
</dbReference>
<dbReference type="InterPro" id="IPR011701">
    <property type="entry name" value="MFS"/>
</dbReference>
<feature type="transmembrane region" description="Helical" evidence="8">
    <location>
        <begin position="252"/>
        <end position="275"/>
    </location>
</feature>
<dbReference type="InterPro" id="IPR036259">
    <property type="entry name" value="MFS_trans_sf"/>
</dbReference>
<comment type="caution">
    <text evidence="10">The sequence shown here is derived from an EMBL/GenBank/DDBJ whole genome shotgun (WGS) entry which is preliminary data.</text>
</comment>
<dbReference type="CDD" id="cd17385">
    <property type="entry name" value="MFS_SLC18B1"/>
    <property type="match status" value="1"/>
</dbReference>
<feature type="domain" description="Major facilitator superfamily (MFS) profile" evidence="9">
    <location>
        <begin position="14"/>
        <end position="413"/>
    </location>
</feature>
<name>A0A482XGS1_LAOST</name>